<dbReference type="Proteomes" id="UP000232638">
    <property type="component" value="Chromosome"/>
</dbReference>
<dbReference type="CDD" id="cd04301">
    <property type="entry name" value="NAT_SF"/>
    <property type="match status" value="1"/>
</dbReference>
<dbReference type="SUPFAM" id="SSF55729">
    <property type="entry name" value="Acyl-CoA N-acyltransferases (Nat)"/>
    <property type="match status" value="1"/>
</dbReference>
<gene>
    <name evidence="3" type="ORF">THSYN_23570</name>
</gene>
<organism evidence="3 4">
    <name type="scientific">Candidatus Thiodictyon syntrophicum</name>
    <dbReference type="NCBI Taxonomy" id="1166950"/>
    <lineage>
        <taxon>Bacteria</taxon>
        <taxon>Pseudomonadati</taxon>
        <taxon>Pseudomonadota</taxon>
        <taxon>Gammaproteobacteria</taxon>
        <taxon>Chromatiales</taxon>
        <taxon>Chromatiaceae</taxon>
        <taxon>Thiodictyon</taxon>
    </lineage>
</organism>
<proteinExistence type="predicted"/>
<dbReference type="InterPro" id="IPR000182">
    <property type="entry name" value="GNAT_dom"/>
</dbReference>
<dbReference type="InterPro" id="IPR016181">
    <property type="entry name" value="Acyl_CoA_acyltransferase"/>
</dbReference>
<dbReference type="KEGG" id="tsy:THSYN_23570"/>
<evidence type="ECO:0000313" key="4">
    <source>
        <dbReference type="Proteomes" id="UP000232638"/>
    </source>
</evidence>
<dbReference type="PROSITE" id="PS51186">
    <property type="entry name" value="GNAT"/>
    <property type="match status" value="1"/>
</dbReference>
<dbReference type="Pfam" id="PF00583">
    <property type="entry name" value="Acetyltransf_1"/>
    <property type="match status" value="1"/>
</dbReference>
<protein>
    <recommendedName>
        <fullName evidence="2">N-acetyltransferase domain-containing protein</fullName>
    </recommendedName>
</protein>
<dbReference type="Gene3D" id="3.40.630.30">
    <property type="match status" value="1"/>
</dbReference>
<evidence type="ECO:0000256" key="1">
    <source>
        <dbReference type="SAM" id="MobiDB-lite"/>
    </source>
</evidence>
<feature type="compositionally biased region" description="Low complexity" evidence="1">
    <location>
        <begin position="15"/>
        <end position="25"/>
    </location>
</feature>
<feature type="domain" description="N-acetyltransferase" evidence="2">
    <location>
        <begin position="180"/>
        <end position="328"/>
    </location>
</feature>
<name>A0A2K8UDG3_9GAMM</name>
<accession>A0A2K8UDG3</accession>
<dbReference type="EMBL" id="CP020370">
    <property type="protein sequence ID" value="AUB83633.1"/>
    <property type="molecule type" value="Genomic_DNA"/>
</dbReference>
<sequence length="507" mass="54482">MTDITGATCRPMSDPESATPESAPPAKDHTLLELRLMDAVAATVAVDAVGQTLRGLGLTAAVRDSLTTVLVQLLLEAREREVFADDPPVVQVTLSLHGNQVRVRVSDLRMPQWGEEPKPCRSDQLVRQSRLDGFHRGEQGNSGNWSECILNLPTAAGGTPPDLELPTDTPRVSAPAAAAVQLRELCAADAEGLVRLIYRVYGYSYPKPEFYSLEEIRRLLKVGGLRGIVAIDDTGQVVGHVAIVPDTPYLTCELGRLAVDPGYRGHNLASRLTDQMLALAGRAGIPALWAECVANHPASQRVLLAAGGTEVGLLLDAFPAMRMSRFAAPLQARQSLVPIAKVLAPGPSFKAHLPAHLEPIYRQLIGQLGLQRDLDTSDRTPAGTLALRVAMLPQINGGFVAVDHLGSGGVKRVRAEMAAMIQARMAVIYLDIPLAEAGAGHAIEVAYQHGFIWGMLFPCARADGDVLRLQWLGSQVLDVNGIVCATEHGRAMKDWVLGERQRRLAGS</sequence>
<evidence type="ECO:0000313" key="3">
    <source>
        <dbReference type="EMBL" id="AUB83633.1"/>
    </source>
</evidence>
<dbReference type="AlphaFoldDB" id="A0A2K8UDG3"/>
<feature type="region of interest" description="Disordered" evidence="1">
    <location>
        <begin position="1"/>
        <end position="26"/>
    </location>
</feature>
<dbReference type="GO" id="GO:0016747">
    <property type="term" value="F:acyltransferase activity, transferring groups other than amino-acyl groups"/>
    <property type="evidence" value="ECO:0007669"/>
    <property type="project" value="InterPro"/>
</dbReference>
<reference evidence="3 4" key="1">
    <citation type="submission" date="2017-03" db="EMBL/GenBank/DDBJ databases">
        <title>Complete genome sequence of Candidatus 'Thiodictyon syntrophicum' sp. nov. strain Cad16T, a photolithoautotroph purple sulfur bacterium isolated from an alpine meromictic lake.</title>
        <authorList>
            <person name="Luedin S.M."/>
            <person name="Pothier J.F."/>
            <person name="Danza F."/>
            <person name="Storelli N."/>
            <person name="Wittwer M."/>
            <person name="Tonolla M."/>
        </authorList>
    </citation>
    <scope>NUCLEOTIDE SEQUENCE [LARGE SCALE GENOMIC DNA]</scope>
    <source>
        <strain evidence="3 4">Cad16T</strain>
    </source>
</reference>
<keyword evidence="4" id="KW-1185">Reference proteome</keyword>
<evidence type="ECO:0000259" key="2">
    <source>
        <dbReference type="PROSITE" id="PS51186"/>
    </source>
</evidence>